<evidence type="ECO:0000256" key="5">
    <source>
        <dbReference type="ARBA" id="ARBA00022777"/>
    </source>
</evidence>
<dbReference type="PRINTS" id="PR00344">
    <property type="entry name" value="BCTRLSENSOR"/>
</dbReference>
<dbReference type="InterPro" id="IPR005467">
    <property type="entry name" value="His_kinase_dom"/>
</dbReference>
<dbReference type="EMBL" id="JAHLKM010000049">
    <property type="protein sequence ID" value="MCQ4334948.1"/>
    <property type="molecule type" value="Genomic_DNA"/>
</dbReference>
<proteinExistence type="predicted"/>
<comment type="catalytic activity">
    <reaction evidence="1">
        <text>ATP + protein L-histidine = ADP + protein N-phospho-L-histidine.</text>
        <dbReference type="EC" id="2.7.13.3"/>
    </reaction>
</comment>
<dbReference type="SUPFAM" id="SSF55874">
    <property type="entry name" value="ATPase domain of HSP90 chaperone/DNA topoisomerase II/histidine kinase"/>
    <property type="match status" value="1"/>
</dbReference>
<evidence type="ECO:0000256" key="6">
    <source>
        <dbReference type="ARBA" id="ARBA00023012"/>
    </source>
</evidence>
<dbReference type="SUPFAM" id="SSF47384">
    <property type="entry name" value="Homodimeric domain of signal transducing histidine kinase"/>
    <property type="match status" value="1"/>
</dbReference>
<dbReference type="InterPro" id="IPR050736">
    <property type="entry name" value="Sensor_HK_Regulatory"/>
</dbReference>
<keyword evidence="3" id="KW-0597">Phosphoprotein</keyword>
<protein>
    <recommendedName>
        <fullName evidence="2">histidine kinase</fullName>
        <ecNumber evidence="2">2.7.13.3</ecNumber>
    </recommendedName>
</protein>
<feature type="domain" description="Histidine kinase" evidence="8">
    <location>
        <begin position="84"/>
        <end position="282"/>
    </location>
</feature>
<dbReference type="Pfam" id="PF02518">
    <property type="entry name" value="HATPase_c"/>
    <property type="match status" value="1"/>
</dbReference>
<evidence type="ECO:0000256" key="2">
    <source>
        <dbReference type="ARBA" id="ARBA00012438"/>
    </source>
</evidence>
<dbReference type="InterPro" id="IPR036097">
    <property type="entry name" value="HisK_dim/P_sf"/>
</dbReference>
<dbReference type="PANTHER" id="PTHR43711:SF1">
    <property type="entry name" value="HISTIDINE KINASE 1"/>
    <property type="match status" value="1"/>
</dbReference>
<evidence type="ECO:0000256" key="1">
    <source>
        <dbReference type="ARBA" id="ARBA00000085"/>
    </source>
</evidence>
<dbReference type="SMART" id="SM00387">
    <property type="entry name" value="HATPase_c"/>
    <property type="match status" value="1"/>
</dbReference>
<dbReference type="Gene3D" id="3.30.565.10">
    <property type="entry name" value="Histidine kinase-like ATPase, C-terminal domain"/>
    <property type="match status" value="1"/>
</dbReference>
<dbReference type="InterPro" id="IPR003661">
    <property type="entry name" value="HisK_dim/P_dom"/>
</dbReference>
<evidence type="ECO:0000256" key="3">
    <source>
        <dbReference type="ARBA" id="ARBA00022553"/>
    </source>
</evidence>
<comment type="caution">
    <text evidence="9">The sequence shown here is derived from an EMBL/GenBank/DDBJ whole genome shotgun (WGS) entry which is preliminary data.</text>
</comment>
<sequence>MREDRTRLSENLQKVQQKNPESIRRPYIGRTAGGDEIDIILLARGIEIDGDPAVLGTVLDVGKSEEEYWELRRQRDRLDEFTSIVSHDLRGPLNVAKGHLELLASDSELESAEIETLEKATDAIDRAEELLEDVLTLAQQGKVVEETEMVGLREVAESTWEYVETESAELDVSVSGTIRADPSRLRGLFENLYRNAIKHGGPAVRVRVGELDTGFYVSDTGPGIPEAKRKEIFDTGYSTSEAGTGFGLQIVKQVAEAHGWDINVTEGVDGGARFEFTGTDSTS</sequence>
<keyword evidence="10" id="KW-1185">Reference proteome</keyword>
<dbReference type="Proteomes" id="UP001139494">
    <property type="component" value="Unassembled WGS sequence"/>
</dbReference>
<name>A0A9R1D7K2_9EURY</name>
<dbReference type="GO" id="GO:0000155">
    <property type="term" value="F:phosphorelay sensor kinase activity"/>
    <property type="evidence" value="ECO:0007669"/>
    <property type="project" value="InterPro"/>
</dbReference>
<keyword evidence="5 9" id="KW-0418">Kinase</keyword>
<accession>A0A9R1D7K2</accession>
<keyword evidence="4" id="KW-0808">Transferase</keyword>
<dbReference type="InterPro" id="IPR036890">
    <property type="entry name" value="HATPase_C_sf"/>
</dbReference>
<evidence type="ECO:0000259" key="8">
    <source>
        <dbReference type="PROSITE" id="PS50109"/>
    </source>
</evidence>
<dbReference type="AlphaFoldDB" id="A0A9R1D7K2"/>
<reference evidence="9" key="1">
    <citation type="journal article" date="2023" name="Front. Microbiol.">
        <title>Genomic-based phylogenetic and metabolic analyses of the genus Natronomonas, and description of Natronomonas aquatica sp. nov.</title>
        <authorList>
            <person name="Garcia-Roldan A."/>
            <person name="Duran-Viseras A."/>
            <person name="de la Haba R.R."/>
            <person name="Corral P."/>
            <person name="Sanchez-Porro C."/>
            <person name="Ventosa A."/>
        </authorList>
    </citation>
    <scope>NUCLEOTIDE SEQUENCE</scope>
    <source>
        <strain evidence="9">F2-12</strain>
    </source>
</reference>
<dbReference type="RefSeq" id="WP_256031256.1">
    <property type="nucleotide sequence ID" value="NZ_JAHLKM010000049.1"/>
</dbReference>
<dbReference type="PROSITE" id="PS50109">
    <property type="entry name" value="HIS_KIN"/>
    <property type="match status" value="1"/>
</dbReference>
<dbReference type="InterPro" id="IPR003594">
    <property type="entry name" value="HATPase_dom"/>
</dbReference>
<evidence type="ECO:0000313" key="10">
    <source>
        <dbReference type="Proteomes" id="UP001139494"/>
    </source>
</evidence>
<dbReference type="InterPro" id="IPR004358">
    <property type="entry name" value="Sig_transdc_His_kin-like_C"/>
</dbReference>
<feature type="region of interest" description="Disordered" evidence="7">
    <location>
        <begin position="1"/>
        <end position="27"/>
    </location>
</feature>
<dbReference type="CDD" id="cd00082">
    <property type="entry name" value="HisKA"/>
    <property type="match status" value="1"/>
</dbReference>
<organism evidence="9 10">
    <name type="scientific">Natronomonas aquatica</name>
    <dbReference type="NCBI Taxonomy" id="2841590"/>
    <lineage>
        <taxon>Archaea</taxon>
        <taxon>Methanobacteriati</taxon>
        <taxon>Methanobacteriota</taxon>
        <taxon>Stenosarchaea group</taxon>
        <taxon>Halobacteria</taxon>
        <taxon>Halobacteriales</taxon>
        <taxon>Natronomonadaceae</taxon>
        <taxon>Natronomonas</taxon>
    </lineage>
</organism>
<evidence type="ECO:0000256" key="7">
    <source>
        <dbReference type="SAM" id="MobiDB-lite"/>
    </source>
</evidence>
<dbReference type="Gene3D" id="1.10.287.130">
    <property type="match status" value="1"/>
</dbReference>
<evidence type="ECO:0000256" key="4">
    <source>
        <dbReference type="ARBA" id="ARBA00022679"/>
    </source>
</evidence>
<keyword evidence="6" id="KW-0902">Two-component regulatory system</keyword>
<gene>
    <name evidence="9" type="ORF">KM295_15965</name>
</gene>
<evidence type="ECO:0000313" key="9">
    <source>
        <dbReference type="EMBL" id="MCQ4334948.1"/>
    </source>
</evidence>
<dbReference type="EC" id="2.7.13.3" evidence="2"/>
<dbReference type="PANTHER" id="PTHR43711">
    <property type="entry name" value="TWO-COMPONENT HISTIDINE KINASE"/>
    <property type="match status" value="1"/>
</dbReference>
<dbReference type="SMART" id="SM00388">
    <property type="entry name" value="HisKA"/>
    <property type="match status" value="1"/>
</dbReference>
<dbReference type="Pfam" id="PF00512">
    <property type="entry name" value="HisKA"/>
    <property type="match status" value="1"/>
</dbReference>
<feature type="compositionally biased region" description="Polar residues" evidence="7">
    <location>
        <begin position="9"/>
        <end position="20"/>
    </location>
</feature>